<proteinExistence type="predicted"/>
<organism evidence="3 4">
    <name type="scientific">SAR86 cluster bacterium SAR86E</name>
    <dbReference type="NCBI Taxonomy" id="1208365"/>
    <lineage>
        <taxon>Bacteria</taxon>
        <taxon>Pseudomonadati</taxon>
        <taxon>Pseudomonadota</taxon>
        <taxon>Gammaproteobacteria</taxon>
        <taxon>SAR86 cluster</taxon>
    </lineage>
</organism>
<dbReference type="InterPro" id="IPR050631">
    <property type="entry name" value="PheA/TfdB_FAD_monoxygenase"/>
</dbReference>
<gene>
    <name evidence="3" type="ORF">B273_0152</name>
</gene>
<dbReference type="Gene3D" id="3.50.50.60">
    <property type="entry name" value="FAD/NAD(P)-binding domain"/>
    <property type="match status" value="1"/>
</dbReference>
<dbReference type="GO" id="GO:0071949">
    <property type="term" value="F:FAD binding"/>
    <property type="evidence" value="ECO:0007669"/>
    <property type="project" value="InterPro"/>
</dbReference>
<dbReference type="SUPFAM" id="SSF51905">
    <property type="entry name" value="FAD/NAD(P)-binding domain"/>
    <property type="match status" value="1"/>
</dbReference>
<keyword evidence="1" id="KW-0560">Oxidoreductase</keyword>
<reference evidence="3 4" key="1">
    <citation type="submission" date="2012-09" db="EMBL/GenBank/DDBJ databases">
        <authorList>
            <person name="Dupont C.L."/>
            <person name="Rusch D.B."/>
            <person name="Lombardo M.-J."/>
            <person name="Novotny M."/>
            <person name="Yee-Greenbaum J."/>
            <person name="Laskin R."/>
        </authorList>
    </citation>
    <scope>NUCLEOTIDE SEQUENCE [LARGE SCALE GENOMIC DNA]</scope>
    <source>
        <strain evidence="3">SAR86E</strain>
    </source>
</reference>
<comment type="caution">
    <text evidence="3">The sequence shown here is derived from an EMBL/GenBank/DDBJ whole genome shotgun (WGS) entry which is preliminary data.</text>
</comment>
<dbReference type="NCBIfam" id="NF004829">
    <property type="entry name" value="PRK06183.1-3"/>
    <property type="match status" value="1"/>
</dbReference>
<name>K6FF32_9GAMM</name>
<dbReference type="PANTHER" id="PTHR43476:SF3">
    <property type="entry name" value="FAD-BINDING MONOOXYGENASE"/>
    <property type="match status" value="1"/>
</dbReference>
<feature type="domain" description="FAD-binding" evidence="2">
    <location>
        <begin position="4"/>
        <end position="349"/>
    </location>
</feature>
<keyword evidence="4" id="KW-1185">Reference proteome</keyword>
<evidence type="ECO:0000256" key="1">
    <source>
        <dbReference type="ARBA" id="ARBA00023002"/>
    </source>
</evidence>
<protein>
    <submittedName>
        <fullName evidence="3">FAD binding domain protein</fullName>
    </submittedName>
</protein>
<sequence length="526" mass="60405">MKNYDIAIVGFGPVGAAAANMFAESGFNIIVVEPKYDIWDIPRAVHFDGQTQRIFQSMGIFDQIQEIIDPILGVNFINRNGKELLSVSFESHPKLNGYYDGVMFNQPKFEEILRKNASKYSNIELKLGWQVDKLDSNIDSNLLEITNKATNQTESLTSTYVIAADGADSFVRKNLNIKMHDYKCDQDWVVVDYLLDKKYKVLDKSRYQICDYKRPTTLLPITNNHIRWEFKINPEDDLEQLESEKNIRSFMEPHIWRLNPDIDINSGTLIRSSKYSFHGLLVDEFKINNCFLIGDSAHQTPPFLGQGLCQGIKDSYNLCWKLKGVNDGIYNKKILDTFSIERREINDFMIRTAIKQGNVIGTQNMVKAFMRDTFFSIAKIFPKALSALKFQYSWKLNDGLIDKDLFPNGANGVIIPQPDINIRVDNKQFDQYLGESFSLIILNEDETLIDDISNIEFMDIFKNNIHIFNSKHPFLKDGRLAKWSCENSISAAIIRPDKHIYGCCDGVDIIKKIEKLVKNLHNEVNA</sequence>
<dbReference type="InterPro" id="IPR036188">
    <property type="entry name" value="FAD/NAD-bd_sf"/>
</dbReference>
<evidence type="ECO:0000259" key="2">
    <source>
        <dbReference type="Pfam" id="PF01494"/>
    </source>
</evidence>
<dbReference type="EMBL" id="AMWX01000001">
    <property type="protein sequence ID" value="EKO37212.1"/>
    <property type="molecule type" value="Genomic_DNA"/>
</dbReference>
<dbReference type="Gene3D" id="3.30.9.10">
    <property type="entry name" value="D-Amino Acid Oxidase, subunit A, domain 2"/>
    <property type="match status" value="1"/>
</dbReference>
<accession>K6FF32</accession>
<dbReference type="STRING" id="1208365.B273_0152"/>
<dbReference type="PATRIC" id="fig|1208365.4.peg.156"/>
<evidence type="ECO:0000313" key="4">
    <source>
        <dbReference type="Proteomes" id="UP000010310"/>
    </source>
</evidence>
<dbReference type="InterPro" id="IPR002938">
    <property type="entry name" value="FAD-bd"/>
</dbReference>
<evidence type="ECO:0000313" key="3">
    <source>
        <dbReference type="EMBL" id="EKO37212.1"/>
    </source>
</evidence>
<dbReference type="GO" id="GO:0016491">
    <property type="term" value="F:oxidoreductase activity"/>
    <property type="evidence" value="ECO:0007669"/>
    <property type="project" value="UniProtKB-KW"/>
</dbReference>
<dbReference type="PANTHER" id="PTHR43476">
    <property type="entry name" value="3-(3-HYDROXY-PHENYL)PROPIONATE/3-HYDROXYCINNAMIC ACID HYDROXYLASE"/>
    <property type="match status" value="1"/>
</dbReference>
<dbReference type="PRINTS" id="PR00420">
    <property type="entry name" value="RNGMNOXGNASE"/>
</dbReference>
<dbReference type="Proteomes" id="UP000010310">
    <property type="component" value="Unassembled WGS sequence"/>
</dbReference>
<dbReference type="Pfam" id="PF01494">
    <property type="entry name" value="FAD_binding_3"/>
    <property type="match status" value="1"/>
</dbReference>
<dbReference type="AlphaFoldDB" id="K6FF32"/>